<dbReference type="EMBL" id="FOSK01000001">
    <property type="protein sequence ID" value="SFJ87912.1"/>
    <property type="molecule type" value="Genomic_DNA"/>
</dbReference>
<dbReference type="PANTHER" id="PTHR39963:SF1">
    <property type="entry name" value="MNMC-LIKE METHYLTRANSFERASE DOMAIN-CONTAINING PROTEIN"/>
    <property type="match status" value="1"/>
</dbReference>
<dbReference type="InterPro" id="IPR008471">
    <property type="entry name" value="MnmC-like_methylTransf"/>
</dbReference>
<comment type="caution">
    <text evidence="2">The sequence shown here is derived from an EMBL/GenBank/DDBJ whole genome shotgun (WGS) entry which is preliminary data.</text>
</comment>
<dbReference type="Gene3D" id="3.40.50.150">
    <property type="entry name" value="Vaccinia Virus protein VP39"/>
    <property type="match status" value="1"/>
</dbReference>
<dbReference type="Proteomes" id="UP000199598">
    <property type="component" value="Unassembled WGS sequence"/>
</dbReference>
<evidence type="ECO:0000313" key="3">
    <source>
        <dbReference type="Proteomes" id="UP000199598"/>
    </source>
</evidence>
<organism evidence="2 3">
    <name type="scientific">Pseudovibrio ascidiaceicola</name>
    <dbReference type="NCBI Taxonomy" id="285279"/>
    <lineage>
        <taxon>Bacteria</taxon>
        <taxon>Pseudomonadati</taxon>
        <taxon>Pseudomonadota</taxon>
        <taxon>Alphaproteobacteria</taxon>
        <taxon>Hyphomicrobiales</taxon>
        <taxon>Stappiaceae</taxon>
        <taxon>Pseudovibrio</taxon>
    </lineage>
</organism>
<dbReference type="GO" id="GO:0008168">
    <property type="term" value="F:methyltransferase activity"/>
    <property type="evidence" value="ECO:0007669"/>
    <property type="project" value="UniProtKB-KW"/>
</dbReference>
<dbReference type="NCBIfam" id="NF033855">
    <property type="entry name" value="tRNA_MNMC2"/>
    <property type="match status" value="1"/>
</dbReference>
<evidence type="ECO:0000313" key="2">
    <source>
        <dbReference type="EMBL" id="SFJ87912.1"/>
    </source>
</evidence>
<accession>A0A1I3UYF2</accession>
<dbReference type="InterPro" id="IPR029063">
    <property type="entry name" value="SAM-dependent_MTases_sf"/>
</dbReference>
<dbReference type="RefSeq" id="WP_093515938.1">
    <property type="nucleotide sequence ID" value="NZ_FOSK01000001.1"/>
</dbReference>
<sequence length="233" mass="25971">MTERPKLEWDDANVPYASQFGDTYYSKAGGLGETRYVFLQGNQLPERWVGAQSFTIAELGFGTGLNFLATLELLLSLPEAERAKLTYVSFELYPMEAPEIEKALSQWPEIKEFKDKLLAAWKPQPGWNPITIDGVRLLLGVGDAREMLPTLSIPVDAWFLDGFNPARNPELWGRDLMLAVGEKTAIGGTFGTYTAAGWVRRNLQTAGFEVERIKGYGTKRQMMVGQKTAPTEA</sequence>
<dbReference type="InterPro" id="IPR047785">
    <property type="entry name" value="tRNA_MNMC2"/>
</dbReference>
<dbReference type="Pfam" id="PF05430">
    <property type="entry name" value="Methyltransf_30"/>
    <property type="match status" value="1"/>
</dbReference>
<dbReference type="GO" id="GO:0032259">
    <property type="term" value="P:methylation"/>
    <property type="evidence" value="ECO:0007669"/>
    <property type="project" value="UniProtKB-KW"/>
</dbReference>
<gene>
    <name evidence="2" type="ORF">SAMN04488518_10190</name>
</gene>
<keyword evidence="3" id="KW-1185">Reference proteome</keyword>
<name>A0A1I3UYF2_9HYPH</name>
<reference evidence="2 3" key="1">
    <citation type="submission" date="2016-10" db="EMBL/GenBank/DDBJ databases">
        <authorList>
            <person name="Varghese N."/>
            <person name="Submissions S."/>
        </authorList>
    </citation>
    <scope>NUCLEOTIDE SEQUENCE [LARGE SCALE GENOMIC DNA]</scope>
    <source>
        <strain evidence="2 3">DSM 16392</strain>
    </source>
</reference>
<dbReference type="PANTHER" id="PTHR39963">
    <property type="entry name" value="SLL0983 PROTEIN"/>
    <property type="match status" value="1"/>
</dbReference>
<protein>
    <submittedName>
        <fullName evidence="2">tRNA U34 5-methylaminomethyl-2-thiouridine-forming methyltransferase MnmC</fullName>
    </submittedName>
</protein>
<keyword evidence="2" id="KW-0489">Methyltransferase</keyword>
<proteinExistence type="predicted"/>
<keyword evidence="2" id="KW-0808">Transferase</keyword>
<feature type="domain" description="MnmC-like methyltransferase" evidence="1">
    <location>
        <begin position="109"/>
        <end position="227"/>
    </location>
</feature>
<evidence type="ECO:0000259" key="1">
    <source>
        <dbReference type="Pfam" id="PF05430"/>
    </source>
</evidence>